<dbReference type="EMBL" id="NPHW01003603">
    <property type="protein sequence ID" value="OXV09302.1"/>
    <property type="molecule type" value="Genomic_DNA"/>
</dbReference>
<dbReference type="AlphaFoldDB" id="A0A232LYV8"/>
<proteinExistence type="predicted"/>
<dbReference type="OrthoDB" id="5367275at2759"/>
<sequence length="365" mass="41049">MVLLTSSTISVLLTSGVICLFTFLLFLSGYILQQQSVRNIQHVIRAPNSVLMNQPLNPNSALNDAIQKRHHNVRRDALYDSLSTYDDDGKSYGEEKPSLGQVVLSDWESESPSHGGGTQGNYAYLQLLSHPDPSDICSVILFFKMLATGKTAVHDRLFMYPQEWDQKAPTSKNASEALAILRAASRKYDIWLLPIDMSPATSQGYAPTDAKLLRLGQVQFMQYDGVLYLRTPGILLDAKKLDKMFLSWPLPLQHDKNRPESYNNAAWIPMPLRAEKDVSLPPAYLITVNSLGHRVEARTHVPNISLPGFRELVAGPDIENPDLPAYVFFEQDKDGHVHWKGNRWFGAWRVAQQEVCDSLDLESRS</sequence>
<comment type="caution">
    <text evidence="1">The sequence shown here is derived from an EMBL/GenBank/DDBJ whole genome shotgun (WGS) entry which is preliminary data.</text>
</comment>
<gene>
    <name evidence="1" type="ORF">Egran_02937</name>
</gene>
<keyword evidence="2" id="KW-1185">Reference proteome</keyword>
<dbReference type="Proteomes" id="UP000243515">
    <property type="component" value="Unassembled WGS sequence"/>
</dbReference>
<reference evidence="1 2" key="1">
    <citation type="journal article" date="2015" name="Environ. Microbiol.">
        <title>Metagenome sequence of Elaphomyces granulatus from sporocarp tissue reveals Ascomycota ectomycorrhizal fingerprints of genome expansion and a Proteobacteria-rich microbiome.</title>
        <authorList>
            <person name="Quandt C.A."/>
            <person name="Kohler A."/>
            <person name="Hesse C.N."/>
            <person name="Sharpton T.J."/>
            <person name="Martin F."/>
            <person name="Spatafora J.W."/>
        </authorList>
    </citation>
    <scope>NUCLEOTIDE SEQUENCE [LARGE SCALE GENOMIC DNA]</scope>
    <source>
        <strain evidence="1 2">OSC145934</strain>
    </source>
</reference>
<accession>A0A232LYV8</accession>
<protein>
    <submittedName>
        <fullName evidence="1">Uncharacterized protein</fullName>
    </submittedName>
</protein>
<name>A0A232LYV8_9EURO</name>
<evidence type="ECO:0000313" key="1">
    <source>
        <dbReference type="EMBL" id="OXV09302.1"/>
    </source>
</evidence>
<organism evidence="1 2">
    <name type="scientific">Elaphomyces granulatus</name>
    <dbReference type="NCBI Taxonomy" id="519963"/>
    <lineage>
        <taxon>Eukaryota</taxon>
        <taxon>Fungi</taxon>
        <taxon>Dikarya</taxon>
        <taxon>Ascomycota</taxon>
        <taxon>Pezizomycotina</taxon>
        <taxon>Eurotiomycetes</taxon>
        <taxon>Eurotiomycetidae</taxon>
        <taxon>Eurotiales</taxon>
        <taxon>Elaphomycetaceae</taxon>
        <taxon>Elaphomyces</taxon>
    </lineage>
</organism>
<evidence type="ECO:0000313" key="2">
    <source>
        <dbReference type="Proteomes" id="UP000243515"/>
    </source>
</evidence>